<gene>
    <name evidence="2" type="ORF">DS745_03745</name>
</gene>
<dbReference type="EMBL" id="QOUX01000001">
    <property type="protein sequence ID" value="RXJ04506.1"/>
    <property type="molecule type" value="Genomic_DNA"/>
</dbReference>
<sequence>MKKWAIFLILITVAAFIWLFFGTIYEALKNTPEQYHDSKETIDNYTITLISEKETYTADEKLLIKATTKYQGLKLWTKVFHYRAGIVKIVNVTSLDRNFKKSYGFRSVGAETTLYRNISFLEEFSFLSKLELSPGRYQINALININDIEHEISLIIEVVK</sequence>
<organism evidence="2 3">
    <name type="scientific">Anaerobacillus alkaliphilus</name>
    <dbReference type="NCBI Taxonomy" id="1548597"/>
    <lineage>
        <taxon>Bacteria</taxon>
        <taxon>Bacillati</taxon>
        <taxon>Bacillota</taxon>
        <taxon>Bacilli</taxon>
        <taxon>Bacillales</taxon>
        <taxon>Bacillaceae</taxon>
        <taxon>Anaerobacillus</taxon>
    </lineage>
</organism>
<reference evidence="2 3" key="1">
    <citation type="journal article" date="2019" name="Int. J. Syst. Evol. Microbiol.">
        <title>Anaerobacillus alkaliphilus sp. nov., a novel alkaliphilic and moderately halophilic bacterium.</title>
        <authorList>
            <person name="Borsodi A.K."/>
            <person name="Aszalos J.M."/>
            <person name="Bihari P."/>
            <person name="Nagy I."/>
            <person name="Schumann P."/>
            <person name="Sproer C."/>
            <person name="Kovacs A.L."/>
            <person name="Boka K."/>
            <person name="Dobosy P."/>
            <person name="Ovari M."/>
            <person name="Szili-Kovacs T."/>
            <person name="Toth E."/>
        </authorList>
    </citation>
    <scope>NUCLEOTIDE SEQUENCE [LARGE SCALE GENOMIC DNA]</scope>
    <source>
        <strain evidence="2 3">B16-10</strain>
    </source>
</reference>
<evidence type="ECO:0000256" key="1">
    <source>
        <dbReference type="SAM" id="Phobius"/>
    </source>
</evidence>
<dbReference type="Proteomes" id="UP000290649">
    <property type="component" value="Unassembled WGS sequence"/>
</dbReference>
<keyword evidence="1" id="KW-1133">Transmembrane helix</keyword>
<comment type="caution">
    <text evidence="2">The sequence shown here is derived from an EMBL/GenBank/DDBJ whole genome shotgun (WGS) entry which is preliminary data.</text>
</comment>
<protein>
    <submittedName>
        <fullName evidence="2">Uncharacterized protein</fullName>
    </submittedName>
</protein>
<feature type="transmembrane region" description="Helical" evidence="1">
    <location>
        <begin position="6"/>
        <end position="28"/>
    </location>
</feature>
<evidence type="ECO:0000313" key="2">
    <source>
        <dbReference type="EMBL" id="RXJ04506.1"/>
    </source>
</evidence>
<dbReference type="RefSeq" id="WP_129076847.1">
    <property type="nucleotide sequence ID" value="NZ_QOUX01000001.1"/>
</dbReference>
<name>A0A4Q0VZG7_9BACI</name>
<dbReference type="AlphaFoldDB" id="A0A4Q0VZG7"/>
<evidence type="ECO:0000313" key="3">
    <source>
        <dbReference type="Proteomes" id="UP000290649"/>
    </source>
</evidence>
<proteinExistence type="predicted"/>
<keyword evidence="3" id="KW-1185">Reference proteome</keyword>
<accession>A0A4Q0VZG7</accession>
<keyword evidence="1" id="KW-0812">Transmembrane</keyword>
<keyword evidence="1" id="KW-0472">Membrane</keyword>